<evidence type="ECO:0000313" key="2">
    <source>
        <dbReference type="Proteomes" id="UP000663881"/>
    </source>
</evidence>
<dbReference type="Proteomes" id="UP000663881">
    <property type="component" value="Unassembled WGS sequence"/>
</dbReference>
<evidence type="ECO:0000313" key="1">
    <source>
        <dbReference type="EMBL" id="CAF4447112.1"/>
    </source>
</evidence>
<reference evidence="1" key="1">
    <citation type="submission" date="2021-02" db="EMBL/GenBank/DDBJ databases">
        <authorList>
            <person name="Nowell W R."/>
        </authorList>
    </citation>
    <scope>NUCLEOTIDE SEQUENCE</scope>
</reference>
<dbReference type="EMBL" id="CAJOAY010034749">
    <property type="protein sequence ID" value="CAF4447112.1"/>
    <property type="molecule type" value="Genomic_DNA"/>
</dbReference>
<feature type="non-terminal residue" evidence="1">
    <location>
        <position position="33"/>
    </location>
</feature>
<comment type="caution">
    <text evidence="1">The sequence shown here is derived from an EMBL/GenBank/DDBJ whole genome shotgun (WGS) entry which is preliminary data.</text>
</comment>
<gene>
    <name evidence="1" type="ORF">OKA104_LOCUS53952</name>
</gene>
<accession>A0A820RTG8</accession>
<protein>
    <submittedName>
        <fullName evidence="1">Uncharacterized protein</fullName>
    </submittedName>
</protein>
<proteinExistence type="predicted"/>
<sequence length="33" mass="3606">MSSTRKPMLDIVSSSSPTNEYELIQRIGSGTYG</sequence>
<name>A0A820RTG8_9BILA</name>
<organism evidence="1 2">
    <name type="scientific">Adineta steineri</name>
    <dbReference type="NCBI Taxonomy" id="433720"/>
    <lineage>
        <taxon>Eukaryota</taxon>
        <taxon>Metazoa</taxon>
        <taxon>Spiralia</taxon>
        <taxon>Gnathifera</taxon>
        <taxon>Rotifera</taxon>
        <taxon>Eurotatoria</taxon>
        <taxon>Bdelloidea</taxon>
        <taxon>Adinetida</taxon>
        <taxon>Adinetidae</taxon>
        <taxon>Adineta</taxon>
    </lineage>
</organism>
<dbReference type="AlphaFoldDB" id="A0A820RTG8"/>